<dbReference type="EMBL" id="RAPQ01000011">
    <property type="protein sequence ID" value="RKD98580.1"/>
    <property type="molecule type" value="Genomic_DNA"/>
</dbReference>
<protein>
    <recommendedName>
        <fullName evidence="1">Gliding motility-associated protein GldM first immunoglobulin-like domain-containing protein</fullName>
    </recommendedName>
</protein>
<dbReference type="AlphaFoldDB" id="A0A419WSZ4"/>
<sequence>MKYLPILLILLLFGCQPNSNIQKQIELQESFIDNKYHLLLSDFHLKYMVNPVKYMGLYDYVEGLKERFDALEAELLLTDGHGDKSKEIVFNYYKMVEPGLNHGYLEDEFKKCKSCINDILLGKSLTRQERKMTVLFLKTFHTTLIENVIAEETWGDFKFNLIRPIIVSDRNKLKLGETYEARVFLTAVDTTRHPIYKIENALVEYGLEGEGIVRFKTNKRGVQKWGGTVIWQKEDGVELELDIEQTYIVE</sequence>
<dbReference type="Pfam" id="PF21601">
    <property type="entry name" value="GldM_2nd"/>
    <property type="match status" value="1"/>
</dbReference>
<evidence type="ECO:0000313" key="2">
    <source>
        <dbReference type="EMBL" id="RKD98580.1"/>
    </source>
</evidence>
<organism evidence="2 3">
    <name type="scientific">Marinifilum flexuosum</name>
    <dbReference type="NCBI Taxonomy" id="1117708"/>
    <lineage>
        <taxon>Bacteria</taxon>
        <taxon>Pseudomonadati</taxon>
        <taxon>Bacteroidota</taxon>
        <taxon>Bacteroidia</taxon>
        <taxon>Marinilabiliales</taxon>
        <taxon>Marinifilaceae</taxon>
    </lineage>
</organism>
<accession>A0A419WSZ4</accession>
<dbReference type="OrthoDB" id="9840724at2"/>
<dbReference type="Proteomes" id="UP000284531">
    <property type="component" value="Unassembled WGS sequence"/>
</dbReference>
<name>A0A419WSZ4_9BACT</name>
<keyword evidence="3" id="KW-1185">Reference proteome</keyword>
<evidence type="ECO:0000259" key="1">
    <source>
        <dbReference type="Pfam" id="PF21601"/>
    </source>
</evidence>
<dbReference type="RefSeq" id="WP_120241169.1">
    <property type="nucleotide sequence ID" value="NZ_RAPQ01000011.1"/>
</dbReference>
<evidence type="ECO:0000313" key="3">
    <source>
        <dbReference type="Proteomes" id="UP000284531"/>
    </source>
</evidence>
<gene>
    <name evidence="2" type="ORF">BXY64_3439</name>
</gene>
<reference evidence="2 3" key="1">
    <citation type="submission" date="2018-09" db="EMBL/GenBank/DDBJ databases">
        <title>Genomic Encyclopedia of Archaeal and Bacterial Type Strains, Phase II (KMG-II): from individual species to whole genera.</title>
        <authorList>
            <person name="Goeker M."/>
        </authorList>
    </citation>
    <scope>NUCLEOTIDE SEQUENCE [LARGE SCALE GENOMIC DNA]</scope>
    <source>
        <strain evidence="2 3">DSM 21950</strain>
    </source>
</reference>
<proteinExistence type="predicted"/>
<feature type="domain" description="Gliding motility-associated protein GldM first immunoglobulin-like" evidence="1">
    <location>
        <begin position="156"/>
        <end position="249"/>
    </location>
</feature>
<dbReference type="PROSITE" id="PS51257">
    <property type="entry name" value="PROKAR_LIPOPROTEIN"/>
    <property type="match status" value="1"/>
</dbReference>
<comment type="caution">
    <text evidence="2">The sequence shown here is derived from an EMBL/GenBank/DDBJ whole genome shotgun (WGS) entry which is preliminary data.</text>
</comment>
<dbReference type="InterPro" id="IPR048405">
    <property type="entry name" value="GldM_Ig-like-1"/>
</dbReference>